<feature type="domain" description="NB-ARC" evidence="5">
    <location>
        <begin position="262"/>
        <end position="372"/>
    </location>
</feature>
<evidence type="ECO:0000259" key="6">
    <source>
        <dbReference type="Pfam" id="PF12061"/>
    </source>
</evidence>
<keyword evidence="3" id="KW-0381">Hypersensitive response</keyword>
<dbReference type="OrthoDB" id="1305226at2759"/>
<dbReference type="GO" id="GO:0005737">
    <property type="term" value="C:cytoplasm"/>
    <property type="evidence" value="ECO:0007669"/>
    <property type="project" value="UniProtKB-SubCell"/>
</dbReference>
<evidence type="ECO:0000256" key="1">
    <source>
        <dbReference type="ARBA" id="ARBA00002074"/>
    </source>
</evidence>
<evidence type="ECO:0000313" key="7">
    <source>
        <dbReference type="RefSeq" id="XP_016490858.1"/>
    </source>
</evidence>
<dbReference type="RefSeq" id="XP_016490858.1">
    <property type="nucleotide sequence ID" value="XM_016635372.1"/>
</dbReference>
<feature type="domain" description="Late blight resistance protein R1A-like N-terminal" evidence="6">
    <location>
        <begin position="133"/>
        <end position="253"/>
    </location>
</feature>
<proteinExistence type="predicted"/>
<dbReference type="InterPro" id="IPR021929">
    <property type="entry name" value="R1A-like_N"/>
</dbReference>
<evidence type="ECO:0000256" key="2">
    <source>
        <dbReference type="ARBA" id="ARBA00022614"/>
    </source>
</evidence>
<name>A0A1S4BPU5_TOBAC</name>
<dbReference type="InterPro" id="IPR044974">
    <property type="entry name" value="Disease_R_plants"/>
</dbReference>
<evidence type="ECO:0000256" key="4">
    <source>
        <dbReference type="SAM" id="MobiDB-lite"/>
    </source>
</evidence>
<dbReference type="InterPro" id="IPR002182">
    <property type="entry name" value="NB-ARC"/>
</dbReference>
<dbReference type="Gene3D" id="1.10.8.430">
    <property type="entry name" value="Helical domain of apoptotic protease-activating factors"/>
    <property type="match status" value="1"/>
</dbReference>
<dbReference type="Pfam" id="PF00931">
    <property type="entry name" value="NB-ARC"/>
    <property type="match status" value="1"/>
</dbReference>
<keyword evidence="2" id="KW-0433">Leucine-rich repeat</keyword>
<dbReference type="InterPro" id="IPR042197">
    <property type="entry name" value="Apaf_helical"/>
</dbReference>
<dbReference type="GO" id="GO:0009626">
    <property type="term" value="P:plant-type hypersensitive response"/>
    <property type="evidence" value="ECO:0007669"/>
    <property type="project" value="UniProtKB-KW"/>
</dbReference>
<sequence>MYFCSAKGYDNDDGVAAVADDNGDEGDNEEEEDDSTFEMSSNRYLSSKNRLFERLQQLDDILYLPDTTKDTVRFVKREFKFLDIFLSLQSYTDECPNMLDVVQKVQALFEDALFDFSELHLAEYFDLCPFIVQNKIWLIKMEIRAKYSFPKISSLPFSANKDGIAAILNFFTKFIDTVVENLCDLVDDSCSLVYVPENKEHTEDVLKELKLVQYFVCFVSEPQSQYHVSFFAHVLAVVGHASMLAWLYLSGRDVVVLEYPRKNLLLVILCDVIGKDSKSRESCGDHELADELRRVLLSKRYLVLLDDVWEASAWDDLIGCFQDTNNGSRIIVTTRNNEVANYARFRSDPLSLRMFSDDESWELLRKKVFGEERCSPLLNNIGQRIAKKSGRLPLSVALVAGILADTEKKEECWEQVANNLVPHIHGDSRAIIEHRYGILPYHINLCFLYFGAVLEDSVINVLKLTRMWISE</sequence>
<protein>
    <submittedName>
        <fullName evidence="7">Late blight resistance protein homolog R1B-14</fullName>
    </submittedName>
</protein>
<dbReference type="STRING" id="4097.A0A1S4BPU5"/>
<keyword evidence="3" id="KW-0611">Plant defense</keyword>
<gene>
    <name evidence="7" type="primary">LOC107810582</name>
</gene>
<feature type="compositionally biased region" description="Acidic residues" evidence="4">
    <location>
        <begin position="21"/>
        <end position="36"/>
    </location>
</feature>
<dbReference type="KEGG" id="nta:107810582"/>
<dbReference type="Gene3D" id="3.40.50.300">
    <property type="entry name" value="P-loop containing nucleotide triphosphate hydrolases"/>
    <property type="match status" value="1"/>
</dbReference>
<dbReference type="SUPFAM" id="SSF52540">
    <property type="entry name" value="P-loop containing nucleoside triphosphate hydrolases"/>
    <property type="match status" value="1"/>
</dbReference>
<dbReference type="PANTHER" id="PTHR23155">
    <property type="entry name" value="DISEASE RESISTANCE PROTEIN RP"/>
    <property type="match status" value="1"/>
</dbReference>
<dbReference type="AlphaFoldDB" id="A0A1S4BPU5"/>
<dbReference type="PaxDb" id="4097-A0A1S4BPU5"/>
<dbReference type="PANTHER" id="PTHR23155:SF1152">
    <property type="entry name" value="AAA+ ATPASE DOMAIN-CONTAINING PROTEIN"/>
    <property type="match status" value="1"/>
</dbReference>
<dbReference type="InterPro" id="IPR027417">
    <property type="entry name" value="P-loop_NTPase"/>
</dbReference>
<dbReference type="Pfam" id="PF12061">
    <property type="entry name" value="NB-LRR"/>
    <property type="match status" value="1"/>
</dbReference>
<feature type="region of interest" description="Disordered" evidence="4">
    <location>
        <begin position="15"/>
        <end position="37"/>
    </location>
</feature>
<accession>A0A1S4BPU5</accession>
<comment type="function">
    <text evidence="1">Confers resistance to late blight (Phytophthora infestans) races carrying the avirulence gene Avr1. Resistance proteins guard the plant against pathogens that contain an appropriate avirulence protein via an indirect interaction with this avirulence protein. That triggers a defense system including the hypersensitive response, which restricts the pathogen growth.</text>
</comment>
<evidence type="ECO:0000259" key="5">
    <source>
        <dbReference type="Pfam" id="PF00931"/>
    </source>
</evidence>
<dbReference type="SMR" id="A0A1S4BPU5"/>
<organism evidence="7">
    <name type="scientific">Nicotiana tabacum</name>
    <name type="common">Common tobacco</name>
    <dbReference type="NCBI Taxonomy" id="4097"/>
    <lineage>
        <taxon>Eukaryota</taxon>
        <taxon>Viridiplantae</taxon>
        <taxon>Streptophyta</taxon>
        <taxon>Embryophyta</taxon>
        <taxon>Tracheophyta</taxon>
        <taxon>Spermatophyta</taxon>
        <taxon>Magnoliopsida</taxon>
        <taxon>eudicotyledons</taxon>
        <taxon>Gunneridae</taxon>
        <taxon>Pentapetalae</taxon>
        <taxon>asterids</taxon>
        <taxon>lamiids</taxon>
        <taxon>Solanales</taxon>
        <taxon>Solanaceae</taxon>
        <taxon>Nicotianoideae</taxon>
        <taxon>Nicotianeae</taxon>
        <taxon>Nicotiana</taxon>
    </lineage>
</organism>
<dbReference type="GO" id="GO:0043531">
    <property type="term" value="F:ADP binding"/>
    <property type="evidence" value="ECO:0007669"/>
    <property type="project" value="InterPro"/>
</dbReference>
<reference evidence="7" key="1">
    <citation type="submission" date="2025-08" db="UniProtKB">
        <authorList>
            <consortium name="RefSeq"/>
        </authorList>
    </citation>
    <scope>IDENTIFICATION</scope>
</reference>
<evidence type="ECO:0000256" key="3">
    <source>
        <dbReference type="ARBA" id="ARBA00022667"/>
    </source>
</evidence>